<dbReference type="RefSeq" id="WP_211428926.1">
    <property type="nucleotide sequence ID" value="NZ_CP072648.1"/>
</dbReference>
<sequence length="167" mass="18717">MPNSALQAAWSKLGASALLVTALLAAGTYAQAVDDRSRTVVNSPVGHQQLLGRHKFQLHWISWGEWKTFGDLTVTNQAGQLVIKGAYSDRKTGDYIEIDGIVTRVEDRTFDFQGKIVTRVSYINGGNPCTREGDMTFAITGKRRYWRLQQMQNPCDTATDYVDIFLR</sequence>
<dbReference type="EMBL" id="CP072648">
    <property type="protein sequence ID" value="QUW03035.1"/>
    <property type="molecule type" value="Genomic_DNA"/>
</dbReference>
<accession>A0ABX8BBX3</accession>
<feature type="signal peptide" evidence="1">
    <location>
        <begin position="1"/>
        <end position="32"/>
    </location>
</feature>
<keyword evidence="1" id="KW-0732">Signal</keyword>
<feature type="chain" id="PRO_5046995588" description="DUF5666 domain-containing protein" evidence="1">
    <location>
        <begin position="33"/>
        <end position="167"/>
    </location>
</feature>
<organism evidence="2 3">
    <name type="scientific">Chloracidobacterium validum</name>
    <dbReference type="NCBI Taxonomy" id="2821543"/>
    <lineage>
        <taxon>Bacteria</taxon>
        <taxon>Pseudomonadati</taxon>
        <taxon>Acidobacteriota</taxon>
        <taxon>Terriglobia</taxon>
        <taxon>Terriglobales</taxon>
        <taxon>Acidobacteriaceae</taxon>
        <taxon>Chloracidobacterium</taxon>
    </lineage>
</organism>
<evidence type="ECO:0008006" key="4">
    <source>
        <dbReference type="Google" id="ProtNLM"/>
    </source>
</evidence>
<name>A0ABX8BBX3_9BACT</name>
<keyword evidence="3" id="KW-1185">Reference proteome</keyword>
<reference evidence="2 3" key="1">
    <citation type="submission" date="2021-03" db="EMBL/GenBank/DDBJ databases">
        <title>Genomic and phenotypic characterization of Chloracidobacterium isolates provides evidence for multiple species.</title>
        <authorList>
            <person name="Saini M.K."/>
            <person name="Costas A.M.G."/>
            <person name="Tank M."/>
            <person name="Bryant D.A."/>
        </authorList>
    </citation>
    <scope>NUCLEOTIDE SEQUENCE [LARGE SCALE GENOMIC DNA]</scope>
    <source>
        <strain evidence="2 3">BV2-C</strain>
    </source>
</reference>
<proteinExistence type="predicted"/>
<protein>
    <recommendedName>
        <fullName evidence="4">DUF5666 domain-containing protein</fullName>
    </recommendedName>
</protein>
<evidence type="ECO:0000313" key="2">
    <source>
        <dbReference type="EMBL" id="QUW03035.1"/>
    </source>
</evidence>
<dbReference type="Proteomes" id="UP000676506">
    <property type="component" value="Chromosome 1"/>
</dbReference>
<evidence type="ECO:0000256" key="1">
    <source>
        <dbReference type="SAM" id="SignalP"/>
    </source>
</evidence>
<gene>
    <name evidence="2" type="ORF">J8C06_00905</name>
</gene>
<evidence type="ECO:0000313" key="3">
    <source>
        <dbReference type="Proteomes" id="UP000676506"/>
    </source>
</evidence>